<name>A0A4P6K6V7_KTERU</name>
<dbReference type="OrthoDB" id="9803665at2"/>
<dbReference type="InterPro" id="IPR002129">
    <property type="entry name" value="PyrdxlP-dep_de-COase"/>
</dbReference>
<comment type="similarity">
    <text evidence="2 7">Belongs to the group II decarboxylase family.</text>
</comment>
<evidence type="ECO:0000256" key="3">
    <source>
        <dbReference type="ARBA" id="ARBA00022793"/>
    </source>
</evidence>
<keyword evidence="9" id="KW-1185">Reference proteome</keyword>
<dbReference type="AlphaFoldDB" id="A0A4P6K6V7"/>
<dbReference type="SUPFAM" id="SSF53383">
    <property type="entry name" value="PLP-dependent transferases"/>
    <property type="match status" value="1"/>
</dbReference>
<accession>A0A4P6K6V7</accession>
<dbReference type="InterPro" id="IPR015422">
    <property type="entry name" value="PyrdxlP-dep_Trfase_small"/>
</dbReference>
<sequence>MISPFRQVLEQTLTHALSYLEQLEQAPVGATVERAALRQRLGRQFPEAGIEATQVIDELVTDMAGGIIGSAGGRFFGWVIGGTLPAALAADWLTATWDQNSARYTGGPAEAVIEEVCGAWLKEILGLPQEASFALVTGSQMAHVTCLAAARHALLERVGWDVERAGLAGAPPIRVLTSTEHHKSLERALRLLGLGTDSLRVLPVDEYGRLLPATLAQALAKEADFPTIVVLQAGDLNIGAYDPFAELIPLAHQFKAWVHIDGAFGLWAQASPSYRHLLRGVDQADSWITDGHKWLNTPYDCGYAFVAHPQAHRGALAQQADYIVRTEAARDPSDWNPEWSRRGRGVATYAALRQLGRKGIADLIERCCQHAETLVTQIGSLPGAQIVWKPQVNQGLVRFLDKGPTATQAQHDRRTDTIIARIAETGEAFFSGTTWRGQRCMRVSVCNWQTSEQDVARAVAAVERVLMQE</sequence>
<dbReference type="Proteomes" id="UP000290365">
    <property type="component" value="Chromosome"/>
</dbReference>
<reference evidence="8 9" key="1">
    <citation type="submission" date="2019-01" db="EMBL/GenBank/DDBJ databases">
        <title>Ktedonosporobacter rubrisoli SCAWS-G2.</title>
        <authorList>
            <person name="Huang Y."/>
            <person name="Yan B."/>
        </authorList>
    </citation>
    <scope>NUCLEOTIDE SEQUENCE [LARGE SCALE GENOMIC DNA]</scope>
    <source>
        <strain evidence="8 9">SCAWS-G2</strain>
    </source>
</reference>
<evidence type="ECO:0000313" key="8">
    <source>
        <dbReference type="EMBL" id="QBD83690.1"/>
    </source>
</evidence>
<keyword evidence="3" id="KW-0210">Decarboxylase</keyword>
<dbReference type="InterPro" id="IPR015421">
    <property type="entry name" value="PyrdxlP-dep_Trfase_major"/>
</dbReference>
<keyword evidence="4 6" id="KW-0663">Pyridoxal phosphate</keyword>
<dbReference type="PANTHER" id="PTHR11999:SF70">
    <property type="entry name" value="MIP05841P"/>
    <property type="match status" value="1"/>
</dbReference>
<evidence type="ECO:0000256" key="7">
    <source>
        <dbReference type="RuleBase" id="RU000382"/>
    </source>
</evidence>
<dbReference type="GO" id="GO:0004058">
    <property type="term" value="F:aromatic-L-amino-acid decarboxylase activity"/>
    <property type="evidence" value="ECO:0007669"/>
    <property type="project" value="UniProtKB-ARBA"/>
</dbReference>
<protein>
    <submittedName>
        <fullName evidence="8">Aspartate aminotransferase family protein</fullName>
    </submittedName>
</protein>
<evidence type="ECO:0000256" key="1">
    <source>
        <dbReference type="ARBA" id="ARBA00001933"/>
    </source>
</evidence>
<dbReference type="InterPro" id="IPR015424">
    <property type="entry name" value="PyrdxlP-dep_Trfase"/>
</dbReference>
<keyword evidence="8" id="KW-0808">Transferase</keyword>
<dbReference type="Gene3D" id="3.90.1150.10">
    <property type="entry name" value="Aspartate Aminotransferase, domain 1"/>
    <property type="match status" value="1"/>
</dbReference>
<dbReference type="PANTHER" id="PTHR11999">
    <property type="entry name" value="GROUP II PYRIDOXAL-5-PHOSPHATE DECARBOXYLASE"/>
    <property type="match status" value="1"/>
</dbReference>
<dbReference type="GO" id="GO:0030170">
    <property type="term" value="F:pyridoxal phosphate binding"/>
    <property type="evidence" value="ECO:0007669"/>
    <property type="project" value="InterPro"/>
</dbReference>
<dbReference type="GO" id="GO:0019752">
    <property type="term" value="P:carboxylic acid metabolic process"/>
    <property type="evidence" value="ECO:0007669"/>
    <property type="project" value="InterPro"/>
</dbReference>
<proteinExistence type="inferred from homology"/>
<dbReference type="Gene3D" id="3.40.640.10">
    <property type="entry name" value="Type I PLP-dependent aspartate aminotransferase-like (Major domain)"/>
    <property type="match status" value="1"/>
</dbReference>
<evidence type="ECO:0000256" key="2">
    <source>
        <dbReference type="ARBA" id="ARBA00009533"/>
    </source>
</evidence>
<evidence type="ECO:0000256" key="5">
    <source>
        <dbReference type="ARBA" id="ARBA00023239"/>
    </source>
</evidence>
<organism evidence="8 9">
    <name type="scientific">Ktedonosporobacter rubrisoli</name>
    <dbReference type="NCBI Taxonomy" id="2509675"/>
    <lineage>
        <taxon>Bacteria</taxon>
        <taxon>Bacillati</taxon>
        <taxon>Chloroflexota</taxon>
        <taxon>Ktedonobacteria</taxon>
        <taxon>Ktedonobacterales</taxon>
        <taxon>Ktedonosporobacteraceae</taxon>
        <taxon>Ktedonosporobacter</taxon>
    </lineage>
</organism>
<dbReference type="EMBL" id="CP035758">
    <property type="protein sequence ID" value="QBD83690.1"/>
    <property type="molecule type" value="Genomic_DNA"/>
</dbReference>
<feature type="modified residue" description="N6-(pyridoxal phosphate)lysine" evidence="6">
    <location>
        <position position="293"/>
    </location>
</feature>
<keyword evidence="5 7" id="KW-0456">Lyase</keyword>
<dbReference type="InterPro" id="IPR010977">
    <property type="entry name" value="Aromatic_deC"/>
</dbReference>
<gene>
    <name evidence="8" type="ORF">EPA93_36095</name>
</gene>
<dbReference type="KEGG" id="kbs:EPA93_36095"/>
<dbReference type="Pfam" id="PF00282">
    <property type="entry name" value="Pyridoxal_deC"/>
    <property type="match status" value="1"/>
</dbReference>
<dbReference type="GO" id="GO:0008483">
    <property type="term" value="F:transaminase activity"/>
    <property type="evidence" value="ECO:0007669"/>
    <property type="project" value="UniProtKB-KW"/>
</dbReference>
<comment type="cofactor">
    <cofactor evidence="1 6 7">
        <name>pyridoxal 5'-phosphate</name>
        <dbReference type="ChEBI" id="CHEBI:597326"/>
    </cofactor>
</comment>
<keyword evidence="8" id="KW-0032">Aminotransferase</keyword>
<evidence type="ECO:0000313" key="9">
    <source>
        <dbReference type="Proteomes" id="UP000290365"/>
    </source>
</evidence>
<evidence type="ECO:0000256" key="6">
    <source>
        <dbReference type="PIRSR" id="PIRSR602129-50"/>
    </source>
</evidence>
<evidence type="ECO:0000256" key="4">
    <source>
        <dbReference type="ARBA" id="ARBA00022898"/>
    </source>
</evidence>